<keyword evidence="1" id="KW-0812">Transmembrane</keyword>
<keyword evidence="1" id="KW-0472">Membrane</keyword>
<comment type="caution">
    <text evidence="2">The sequence shown here is derived from an EMBL/GenBank/DDBJ whole genome shotgun (WGS) entry which is preliminary data.</text>
</comment>
<evidence type="ECO:0000256" key="1">
    <source>
        <dbReference type="SAM" id="Phobius"/>
    </source>
</evidence>
<feature type="transmembrane region" description="Helical" evidence="1">
    <location>
        <begin position="33"/>
        <end position="58"/>
    </location>
</feature>
<name>A0ABQ9XIJ8_9EUKA</name>
<evidence type="ECO:0000313" key="3">
    <source>
        <dbReference type="Proteomes" id="UP001281761"/>
    </source>
</evidence>
<evidence type="ECO:0000313" key="2">
    <source>
        <dbReference type="EMBL" id="KAK2950005.1"/>
    </source>
</evidence>
<sequence length="129" mass="14736">MQSQSKHSFEKRYPLTATKFIAKSGKFTLTTNFIALIVFATAALLWTFIFRGVYLAVFDKETHQYAKKKSPEPLVSFFTENTKIDASNCETATRLWWANNVVSDNEKNKVVSSMNKILDRVVDKSIESD</sequence>
<proteinExistence type="predicted"/>
<reference evidence="2 3" key="1">
    <citation type="journal article" date="2022" name="bioRxiv">
        <title>Genomics of Preaxostyla Flagellates Illuminates Evolutionary Transitions and the Path Towards Mitochondrial Loss.</title>
        <authorList>
            <person name="Novak L.V.F."/>
            <person name="Treitli S.C."/>
            <person name="Pyrih J."/>
            <person name="Halakuc P."/>
            <person name="Pipaliya S.V."/>
            <person name="Vacek V."/>
            <person name="Brzon O."/>
            <person name="Soukal P."/>
            <person name="Eme L."/>
            <person name="Dacks J.B."/>
            <person name="Karnkowska A."/>
            <person name="Elias M."/>
            <person name="Hampl V."/>
        </authorList>
    </citation>
    <scope>NUCLEOTIDE SEQUENCE [LARGE SCALE GENOMIC DNA]</scope>
    <source>
        <strain evidence="2">NAU3</strain>
        <tissue evidence="2">Gut</tissue>
    </source>
</reference>
<keyword evidence="1" id="KW-1133">Transmembrane helix</keyword>
<dbReference type="EMBL" id="JARBJD010000144">
    <property type="protein sequence ID" value="KAK2950005.1"/>
    <property type="molecule type" value="Genomic_DNA"/>
</dbReference>
<keyword evidence="3" id="KW-1185">Reference proteome</keyword>
<accession>A0ABQ9XIJ8</accession>
<dbReference type="Proteomes" id="UP001281761">
    <property type="component" value="Unassembled WGS sequence"/>
</dbReference>
<organism evidence="2 3">
    <name type="scientific">Blattamonas nauphoetae</name>
    <dbReference type="NCBI Taxonomy" id="2049346"/>
    <lineage>
        <taxon>Eukaryota</taxon>
        <taxon>Metamonada</taxon>
        <taxon>Preaxostyla</taxon>
        <taxon>Oxymonadida</taxon>
        <taxon>Blattamonas</taxon>
    </lineage>
</organism>
<protein>
    <submittedName>
        <fullName evidence="2">Uncharacterized protein</fullName>
    </submittedName>
</protein>
<gene>
    <name evidence="2" type="ORF">BLNAU_15040</name>
</gene>